<dbReference type="AlphaFoldDB" id="A0A2N9VS36"/>
<dbReference type="CDD" id="cd03801">
    <property type="entry name" value="GT4_PimA-like"/>
    <property type="match status" value="1"/>
</dbReference>
<protein>
    <recommendedName>
        <fullName evidence="2">Glycosyl transferase family 1 domain-containing protein</fullName>
    </recommendedName>
</protein>
<proteinExistence type="predicted"/>
<dbReference type="EMBL" id="MZMT01000053">
    <property type="protein sequence ID" value="PIO42304.1"/>
    <property type="molecule type" value="Genomic_DNA"/>
</dbReference>
<gene>
    <name evidence="3" type="ORF">B5P45_25095</name>
</gene>
<feature type="region of interest" description="Disordered" evidence="1">
    <location>
        <begin position="409"/>
        <end position="432"/>
    </location>
</feature>
<dbReference type="GO" id="GO:0016757">
    <property type="term" value="F:glycosyltransferase activity"/>
    <property type="evidence" value="ECO:0007669"/>
    <property type="project" value="InterPro"/>
</dbReference>
<evidence type="ECO:0000313" key="4">
    <source>
        <dbReference type="Proteomes" id="UP000232163"/>
    </source>
</evidence>
<dbReference type="RefSeq" id="WP_100000105.1">
    <property type="nucleotide sequence ID" value="NZ_CP017940.1"/>
</dbReference>
<evidence type="ECO:0000313" key="3">
    <source>
        <dbReference type="EMBL" id="PIO42304.1"/>
    </source>
</evidence>
<feature type="domain" description="Glycosyl transferase family 1" evidence="2">
    <location>
        <begin position="234"/>
        <end position="378"/>
    </location>
</feature>
<dbReference type="Proteomes" id="UP000232163">
    <property type="component" value="Unassembled WGS sequence"/>
</dbReference>
<reference evidence="3 4" key="1">
    <citation type="journal article" date="2017" name="Int J Environ Stud">
        <title>Does the Miocene-Pliocene relict legume Oxytropis triphylla form nitrogen-fixing nodules with a combination of bacterial strains?</title>
        <authorList>
            <person name="Safronova V."/>
            <person name="Belimov A."/>
            <person name="Sazanova A."/>
            <person name="Kuznetsova I."/>
            <person name="Popova J."/>
            <person name="Andronov E."/>
            <person name="Verkhozina A."/>
            <person name="Tikhonovich I."/>
        </authorList>
    </citation>
    <scope>NUCLEOTIDE SEQUENCE [LARGE SCALE GENOMIC DNA]</scope>
    <source>
        <strain evidence="3 4">Tri-38</strain>
    </source>
</reference>
<dbReference type="KEGG" id="pht:BLM14_14635"/>
<organism evidence="3 4">
    <name type="scientific">Phyllobacterium zundukense</name>
    <dbReference type="NCBI Taxonomy" id="1867719"/>
    <lineage>
        <taxon>Bacteria</taxon>
        <taxon>Pseudomonadati</taxon>
        <taxon>Pseudomonadota</taxon>
        <taxon>Alphaproteobacteria</taxon>
        <taxon>Hyphomicrobiales</taxon>
        <taxon>Phyllobacteriaceae</taxon>
        <taxon>Phyllobacterium</taxon>
    </lineage>
</organism>
<evidence type="ECO:0000256" key="1">
    <source>
        <dbReference type="SAM" id="MobiDB-lite"/>
    </source>
</evidence>
<dbReference type="Gene3D" id="3.40.50.2000">
    <property type="entry name" value="Glycogen Phosphorylase B"/>
    <property type="match status" value="2"/>
</dbReference>
<evidence type="ECO:0000259" key="2">
    <source>
        <dbReference type="Pfam" id="PF00534"/>
    </source>
</evidence>
<accession>A0A2N9VS36</accession>
<comment type="caution">
    <text evidence="3">The sequence shown here is derived from an EMBL/GenBank/DDBJ whole genome shotgun (WGS) entry which is preliminary data.</text>
</comment>
<keyword evidence="4" id="KW-1185">Reference proteome</keyword>
<dbReference type="Pfam" id="PF00534">
    <property type="entry name" value="Glycos_transf_1"/>
    <property type="match status" value="1"/>
</dbReference>
<dbReference type="InterPro" id="IPR001296">
    <property type="entry name" value="Glyco_trans_1"/>
</dbReference>
<dbReference type="OrthoDB" id="9807414at2"/>
<name>A0A2N9VS36_9HYPH</name>
<dbReference type="SUPFAM" id="SSF53756">
    <property type="entry name" value="UDP-Glycosyltransferase/glycogen phosphorylase"/>
    <property type="match status" value="1"/>
</dbReference>
<sequence>MMLERVVIINDEAVASGGAAALALLSARLLYEAGIPVTFLSGDSGADFSLHGDDIEAAGLGSAPLLKLPVHKRIINGAYNIAAHKAIRRYVQENDTPGTIYHVHAWAQILSPSIFSALRPVHDRLIVSAHDFTLVCPNGSYANFNKNTVCELTPLSRQCLASSCDKRRYADKLWRFARSWLRTQLLDLSNSNCTIASIHPMMNSWLERGGIPRERIKTVLNPVKPFAKARIMAENNSDIFFIGRLEFEKGVDIAAEAAHRVGRKLRVIGDGAFRAELLRRYPDVQWEGWRTHDEINKLLQDARFVVMPSRLPEPFGLVAHESLQSGIPVVAFKTAFVANEAHQLGCGIEAQQPDASSLADAFAKLDDDTTVHQMSQRAFELSPRLANTPQSWCNEFIALYRSRLVEQERPEANPFPVRTPAAQPAQPLSGSV</sequence>
<dbReference type="PANTHER" id="PTHR12526">
    <property type="entry name" value="GLYCOSYLTRANSFERASE"/>
    <property type="match status" value="1"/>
</dbReference>